<feature type="compositionally biased region" description="Low complexity" evidence="2">
    <location>
        <begin position="623"/>
        <end position="634"/>
    </location>
</feature>
<feature type="region of interest" description="Disordered" evidence="2">
    <location>
        <begin position="354"/>
        <end position="403"/>
    </location>
</feature>
<feature type="compositionally biased region" description="Pro residues" evidence="2">
    <location>
        <begin position="661"/>
        <end position="734"/>
    </location>
</feature>
<feature type="compositionally biased region" description="Basic and acidic residues" evidence="2">
    <location>
        <begin position="321"/>
        <end position="330"/>
    </location>
</feature>
<feature type="compositionally biased region" description="Polar residues" evidence="2">
    <location>
        <begin position="1040"/>
        <end position="1053"/>
    </location>
</feature>
<dbReference type="EMBL" id="JAATIQ010000111">
    <property type="protein sequence ID" value="KAF4381314.1"/>
    <property type="molecule type" value="Genomic_DNA"/>
</dbReference>
<feature type="region of interest" description="Disordered" evidence="2">
    <location>
        <begin position="1139"/>
        <end position="1173"/>
    </location>
</feature>
<dbReference type="PROSITE" id="PS50103">
    <property type="entry name" value="ZF_C3H1"/>
    <property type="match status" value="1"/>
</dbReference>
<organism evidence="4 5">
    <name type="scientific">Cannabis sativa</name>
    <name type="common">Hemp</name>
    <name type="synonym">Marijuana</name>
    <dbReference type="NCBI Taxonomy" id="3483"/>
    <lineage>
        <taxon>Eukaryota</taxon>
        <taxon>Viridiplantae</taxon>
        <taxon>Streptophyta</taxon>
        <taxon>Embryophyta</taxon>
        <taxon>Tracheophyta</taxon>
        <taxon>Spermatophyta</taxon>
        <taxon>Magnoliopsida</taxon>
        <taxon>eudicotyledons</taxon>
        <taxon>Gunneridae</taxon>
        <taxon>Pentapetalae</taxon>
        <taxon>rosids</taxon>
        <taxon>fabids</taxon>
        <taxon>Rosales</taxon>
        <taxon>Cannabaceae</taxon>
        <taxon>Cannabis</taxon>
    </lineage>
</organism>
<dbReference type="SMART" id="SM00356">
    <property type="entry name" value="ZnF_C3H1"/>
    <property type="match status" value="1"/>
</dbReference>
<keyword evidence="1" id="KW-0479">Metal-binding</keyword>
<feature type="region of interest" description="Disordered" evidence="2">
    <location>
        <begin position="1"/>
        <end position="22"/>
    </location>
</feature>
<evidence type="ECO:0000256" key="2">
    <source>
        <dbReference type="SAM" id="MobiDB-lite"/>
    </source>
</evidence>
<feature type="region of interest" description="Disordered" evidence="2">
    <location>
        <begin position="580"/>
        <end position="739"/>
    </location>
</feature>
<feature type="region of interest" description="Disordered" evidence="2">
    <location>
        <begin position="164"/>
        <end position="185"/>
    </location>
</feature>
<gene>
    <name evidence="4" type="ORF">G4B88_031341</name>
</gene>
<dbReference type="GO" id="GO:0008270">
    <property type="term" value="F:zinc ion binding"/>
    <property type="evidence" value="ECO:0007669"/>
    <property type="project" value="UniProtKB-KW"/>
</dbReference>
<feature type="domain" description="C3H1-type" evidence="3">
    <location>
        <begin position="334"/>
        <end position="361"/>
    </location>
</feature>
<evidence type="ECO:0000256" key="1">
    <source>
        <dbReference type="PROSITE-ProRule" id="PRU00723"/>
    </source>
</evidence>
<keyword evidence="1" id="KW-0863">Zinc-finger</keyword>
<feature type="compositionally biased region" description="Pro residues" evidence="2">
    <location>
        <begin position="635"/>
        <end position="651"/>
    </location>
</feature>
<dbReference type="Pfam" id="PF00642">
    <property type="entry name" value="zf-CCCH"/>
    <property type="match status" value="1"/>
</dbReference>
<dbReference type="PANTHER" id="PTHR36886:SF7">
    <property type="entry name" value="EXPRESSED PROTEIN"/>
    <property type="match status" value="1"/>
</dbReference>
<dbReference type="AlphaFoldDB" id="A0A7J6GEC2"/>
<sequence>MSHSSEPLLSVKEVDDKEQQRAPLISPECSKLQDAPSEMPLLGFFNSREHCEDLTLKSTSDFHDQVMNSVGNAECFFDNHIEKNDSPVGDDLSASFASVAVEANNSNRCSELIRGGSPIRLLQDYVSDDCSEDNQLLHEDNKSLPSFIEGASIHSGDTNCLEKEASSKRQHSIGENEKDSGRLSESSLFEKAADCSQDLQGEVKDADVVCITTGKTDDQVISKRAKNKENEEKKANLESTSLKVDEFGRLFREGSSDSNSDSAYTNKHGRREKRGRSQSRSQSPLNKRTRSSRQRKAKRSRSRSWSPRKRRSRSRSPQYRRAGEHAGEKLRSNRGRIPECFDFLRGKCIRGGSCRFMHPGVDKNDNSRCSRRNKMNPEVSSNSKKDKRDDKTKKLLPERMSRETQIQVEQDEKVDWKYNDNFISSDLVRCCSPGKVADTLLEKQTIQEKSAKTNPQILDHRTFMESHQPSSIEILPSQFVSGTTNVNPCDNTSHEVVASVKTFIHQPHRNTSVAEVQNTKYLSHRMDDSSVFDASPTNTSTISLKKFSDSDFFPINILPTQSLPNAISRQSNLPESVALPFTAPKVPSSPSQHQSPQPPPPPSTYFGPPNQHQSLQPPPPPSTYSSPPNQHQSLQPPPLPPPPPSTCPDPPNQHQSSHQPLHPPPSFPPLPPPPPSLPPPPLPPSSLTPPPPPAPSSLTLPLPPPPPCSSLTPPPLPSLPPPPLPPPPPPPPPTQSVSALHMPQLPMDYYNLTPQVASAHIRSPHTYHQASLDNHYPPLSIPPSSSWTSLTPLPPRPSYDLHFSKTFATPGVSSQFQHNHFPPQNDFGSQVPVMSYRSEFCSNSQVSSEFMHQVYPSMQELHQPKLESCVSVNQITPFGVAGLLREESITHDLCTSSDRGSLYQRSLPSPQELVVNRVLSYPSDLCLGEPLKSTSHIHSFPHRQHGASHLQPHGDSKEVCQSQYPLNLLENKNSSGDPGFGVSKISAHYNPYASTFDQPLSSKFSSSAFSRDKAALRGNPYDASSLGNVIVDGKVVGSFGSRQTTSSPSSARASGQILPRGGGEQYDPLFDSIEPSPKAKRKARRRWEPAVDIDSTEKHIGSQNPLHSKENNELEVAAAASTSSVDDEFGETADAEVGVVEDESHSDPVDFATTGEIETEMKTSGKKKKKDSKSSKPFKIAIADFVKDVLKPSWRQGNMSKEAFKTIVKKTVDKVSGAMKGHQIPKSQAKIDHYINSSQRKLTKLVMGYVDKYVNV</sequence>
<feature type="region of interest" description="Disordered" evidence="2">
    <location>
        <begin position="252"/>
        <end position="330"/>
    </location>
</feature>
<dbReference type="Proteomes" id="UP000583929">
    <property type="component" value="Unassembled WGS sequence"/>
</dbReference>
<keyword evidence="1" id="KW-0862">Zinc</keyword>
<evidence type="ECO:0000259" key="3">
    <source>
        <dbReference type="PROSITE" id="PS50103"/>
    </source>
</evidence>
<keyword evidence="5" id="KW-1185">Reference proteome</keyword>
<evidence type="ECO:0000313" key="5">
    <source>
        <dbReference type="Proteomes" id="UP000583929"/>
    </source>
</evidence>
<evidence type="ECO:0000313" key="4">
    <source>
        <dbReference type="EMBL" id="KAF4381314.1"/>
    </source>
</evidence>
<accession>A0A7J6GEC2</accession>
<name>A0A7J6GEC2_CANSA</name>
<feature type="compositionally biased region" description="Polar residues" evidence="2">
    <location>
        <begin position="256"/>
        <end position="265"/>
    </location>
</feature>
<dbReference type="InterPro" id="IPR052650">
    <property type="entry name" value="Zinc_finger_CCCH"/>
</dbReference>
<feature type="compositionally biased region" description="Basic and acidic residues" evidence="2">
    <location>
        <begin position="383"/>
        <end position="402"/>
    </location>
</feature>
<feature type="compositionally biased region" description="Basic residues" evidence="2">
    <location>
        <begin position="287"/>
        <end position="314"/>
    </location>
</feature>
<dbReference type="PANTHER" id="PTHR36886">
    <property type="entry name" value="PROTEIN FRIGIDA-ESSENTIAL 1"/>
    <property type="match status" value="1"/>
</dbReference>
<dbReference type="InterPro" id="IPR000571">
    <property type="entry name" value="Znf_CCCH"/>
</dbReference>
<feature type="compositionally biased region" description="Basic and acidic residues" evidence="2">
    <location>
        <begin position="164"/>
        <end position="182"/>
    </location>
</feature>
<feature type="compositionally biased region" description="Basic residues" evidence="2">
    <location>
        <begin position="267"/>
        <end position="277"/>
    </location>
</feature>
<proteinExistence type="predicted"/>
<reference evidence="4 5" key="1">
    <citation type="journal article" date="2020" name="bioRxiv">
        <title>Sequence and annotation of 42 cannabis genomes reveals extensive copy number variation in cannabinoid synthesis and pathogen resistance genes.</title>
        <authorList>
            <person name="Mckernan K.J."/>
            <person name="Helbert Y."/>
            <person name="Kane L.T."/>
            <person name="Ebling H."/>
            <person name="Zhang L."/>
            <person name="Liu B."/>
            <person name="Eaton Z."/>
            <person name="Mclaughlin S."/>
            <person name="Kingan S."/>
            <person name="Baybayan P."/>
            <person name="Concepcion G."/>
            <person name="Jordan M."/>
            <person name="Riva A."/>
            <person name="Barbazuk W."/>
            <person name="Harkins T."/>
        </authorList>
    </citation>
    <scope>NUCLEOTIDE SEQUENCE [LARGE SCALE GENOMIC DNA]</scope>
    <source>
        <strain evidence="5">cv. Jamaican Lion 4</strain>
        <tissue evidence="4">Leaf</tissue>
    </source>
</reference>
<comment type="caution">
    <text evidence="4">The sequence shown here is derived from an EMBL/GenBank/DDBJ whole genome shotgun (WGS) entry which is preliminary data.</text>
</comment>
<feature type="region of interest" description="Disordered" evidence="2">
    <location>
        <begin position="1040"/>
        <end position="1110"/>
    </location>
</feature>
<protein>
    <recommendedName>
        <fullName evidence="3">C3H1-type domain-containing protein</fullName>
    </recommendedName>
</protein>
<dbReference type="Gene3D" id="3.30.1370.210">
    <property type="match status" value="1"/>
</dbReference>
<feature type="zinc finger region" description="C3H1-type" evidence="1">
    <location>
        <begin position="334"/>
        <end position="361"/>
    </location>
</feature>